<comment type="caution">
    <text evidence="4">The sequence shown here is derived from an EMBL/GenBank/DDBJ whole genome shotgun (WGS) entry which is preliminary data.</text>
</comment>
<reference evidence="4" key="1">
    <citation type="submission" date="2020-05" db="EMBL/GenBank/DDBJ databases">
        <title>Chitinophaga laudate sp. nov., isolated from a tropical peat swamp.</title>
        <authorList>
            <person name="Goh C.B.S."/>
            <person name="Lee M.S."/>
            <person name="Parimannan S."/>
            <person name="Pasbakhsh P."/>
            <person name="Yule C.M."/>
            <person name="Rajandas H."/>
            <person name="Loke S."/>
            <person name="Croft L."/>
            <person name="Tan J.B.L."/>
        </authorList>
    </citation>
    <scope>NUCLEOTIDE SEQUENCE</scope>
    <source>
        <strain evidence="4">Mgbs1</strain>
    </source>
</reference>
<name>A0A433WJH3_9BACT</name>
<dbReference type="EMBL" id="RIAR02000001">
    <property type="protein sequence ID" value="NSL87888.1"/>
    <property type="molecule type" value="Genomic_DNA"/>
</dbReference>
<dbReference type="Gene3D" id="1.10.10.60">
    <property type="entry name" value="Homeodomain-like"/>
    <property type="match status" value="2"/>
</dbReference>
<keyword evidence="3" id="KW-0804">Transcription</keyword>
<dbReference type="GO" id="GO:0003700">
    <property type="term" value="F:DNA-binding transcription factor activity"/>
    <property type="evidence" value="ECO:0007669"/>
    <property type="project" value="InterPro"/>
</dbReference>
<dbReference type="Gene3D" id="2.60.120.10">
    <property type="entry name" value="Jelly Rolls"/>
    <property type="match status" value="1"/>
</dbReference>
<gene>
    <name evidence="4" type="ORF">ECE50_013660</name>
</gene>
<keyword evidence="1" id="KW-0805">Transcription regulation</keyword>
<dbReference type="InterPro" id="IPR003313">
    <property type="entry name" value="AraC-bd"/>
</dbReference>
<evidence type="ECO:0000313" key="5">
    <source>
        <dbReference type="Proteomes" id="UP000281028"/>
    </source>
</evidence>
<dbReference type="InterPro" id="IPR009057">
    <property type="entry name" value="Homeodomain-like_sf"/>
</dbReference>
<dbReference type="InterPro" id="IPR014710">
    <property type="entry name" value="RmlC-like_jellyroll"/>
</dbReference>
<dbReference type="SUPFAM" id="SSF51215">
    <property type="entry name" value="Regulatory protein AraC"/>
    <property type="match status" value="1"/>
</dbReference>
<keyword evidence="2" id="KW-0238">DNA-binding</keyword>
<evidence type="ECO:0000313" key="4">
    <source>
        <dbReference type="EMBL" id="NSL87888.1"/>
    </source>
</evidence>
<dbReference type="PANTHER" id="PTHR43280:SF2">
    <property type="entry name" value="HTH-TYPE TRANSCRIPTIONAL REGULATOR EXSA"/>
    <property type="match status" value="1"/>
</dbReference>
<dbReference type="PROSITE" id="PS00041">
    <property type="entry name" value="HTH_ARAC_FAMILY_1"/>
    <property type="match status" value="1"/>
</dbReference>
<proteinExistence type="predicted"/>
<evidence type="ECO:0000256" key="3">
    <source>
        <dbReference type="ARBA" id="ARBA00023163"/>
    </source>
</evidence>
<dbReference type="Proteomes" id="UP000281028">
    <property type="component" value="Unassembled WGS sequence"/>
</dbReference>
<dbReference type="InterPro" id="IPR037923">
    <property type="entry name" value="HTH-like"/>
</dbReference>
<keyword evidence="5" id="KW-1185">Reference proteome</keyword>
<evidence type="ECO:0000256" key="2">
    <source>
        <dbReference type="ARBA" id="ARBA00023125"/>
    </source>
</evidence>
<accession>A0A433WJH3</accession>
<dbReference type="InterPro" id="IPR018060">
    <property type="entry name" value="HTH_AraC"/>
</dbReference>
<dbReference type="SMART" id="SM00342">
    <property type="entry name" value="HTH_ARAC"/>
    <property type="match status" value="1"/>
</dbReference>
<sequence>MTRENIYQPFEIIYKEVDSCPVVPHQHTFFELIYIVEGSGIQYVNGNSIRFETGHLFLLTPQDTHHFELDVRTRFFFLRFSQVYLNRQQTALMYTQDWRQRMEFILGNASHQPGCLLYAAADKQLVPALVDGLLKEDEGRQLYHGEVISQLVNTLITIVARNIALKLPEQVKDNTAVMALNLIRYIQEHIYSPQELRAEVVAKQFGISVSYLGRYFRKHTGENMQDYITNYKLKLVEIRLQHSDMRINEIAAELNFTDESHLNRLFKKYRGMNPSAFRKQAAVA</sequence>
<dbReference type="AlphaFoldDB" id="A0A433WJH3"/>
<dbReference type="Pfam" id="PF12833">
    <property type="entry name" value="HTH_18"/>
    <property type="match status" value="1"/>
</dbReference>
<evidence type="ECO:0000256" key="1">
    <source>
        <dbReference type="ARBA" id="ARBA00023015"/>
    </source>
</evidence>
<protein>
    <submittedName>
        <fullName evidence="4">Helix-turn-helix transcriptional regulator</fullName>
    </submittedName>
</protein>
<dbReference type="OrthoDB" id="636258at2"/>
<dbReference type="PANTHER" id="PTHR43280">
    <property type="entry name" value="ARAC-FAMILY TRANSCRIPTIONAL REGULATOR"/>
    <property type="match status" value="1"/>
</dbReference>
<organism evidence="4 5">
    <name type="scientific">Chitinophaga solisilvae</name>
    <dbReference type="NCBI Taxonomy" id="1233460"/>
    <lineage>
        <taxon>Bacteria</taxon>
        <taxon>Pseudomonadati</taxon>
        <taxon>Bacteroidota</taxon>
        <taxon>Chitinophagia</taxon>
        <taxon>Chitinophagales</taxon>
        <taxon>Chitinophagaceae</taxon>
        <taxon>Chitinophaga</taxon>
    </lineage>
</organism>
<dbReference type="Pfam" id="PF02311">
    <property type="entry name" value="AraC_binding"/>
    <property type="match status" value="1"/>
</dbReference>
<dbReference type="SUPFAM" id="SSF46689">
    <property type="entry name" value="Homeodomain-like"/>
    <property type="match status" value="2"/>
</dbReference>
<dbReference type="PROSITE" id="PS01124">
    <property type="entry name" value="HTH_ARAC_FAMILY_2"/>
    <property type="match status" value="1"/>
</dbReference>
<dbReference type="InterPro" id="IPR018062">
    <property type="entry name" value="HTH_AraC-typ_CS"/>
</dbReference>
<dbReference type="GO" id="GO:0043565">
    <property type="term" value="F:sequence-specific DNA binding"/>
    <property type="evidence" value="ECO:0007669"/>
    <property type="project" value="InterPro"/>
</dbReference>